<organism evidence="6 7">
    <name type="scientific">Glycine soja</name>
    <name type="common">Wild soybean</name>
    <dbReference type="NCBI Taxonomy" id="3848"/>
    <lineage>
        <taxon>Eukaryota</taxon>
        <taxon>Viridiplantae</taxon>
        <taxon>Streptophyta</taxon>
        <taxon>Embryophyta</taxon>
        <taxon>Tracheophyta</taxon>
        <taxon>Spermatophyta</taxon>
        <taxon>Magnoliopsida</taxon>
        <taxon>eudicotyledons</taxon>
        <taxon>Gunneridae</taxon>
        <taxon>Pentapetalae</taxon>
        <taxon>rosids</taxon>
        <taxon>fabids</taxon>
        <taxon>Fabales</taxon>
        <taxon>Fabaceae</taxon>
        <taxon>Papilionoideae</taxon>
        <taxon>50 kb inversion clade</taxon>
        <taxon>NPAAA clade</taxon>
        <taxon>indigoferoid/millettioid clade</taxon>
        <taxon>Phaseoleae</taxon>
        <taxon>Glycine</taxon>
        <taxon>Glycine subgen. Soja</taxon>
    </lineage>
</organism>
<dbReference type="SMART" id="SM01387">
    <property type="entry name" value="Ribosomal_S15"/>
    <property type="match status" value="1"/>
</dbReference>
<comment type="caution">
    <text evidence="6">The sequence shown here is derived from an EMBL/GenBank/DDBJ whole genome shotgun (WGS) entry which is preliminary data.</text>
</comment>
<evidence type="ECO:0000256" key="1">
    <source>
        <dbReference type="ARBA" id="ARBA00008434"/>
    </source>
</evidence>
<reference evidence="6 7" key="1">
    <citation type="submission" date="2018-09" db="EMBL/GenBank/DDBJ databases">
        <title>A high-quality reference genome of wild soybean provides a powerful tool to mine soybean genomes.</title>
        <authorList>
            <person name="Xie M."/>
            <person name="Chung C.Y.L."/>
            <person name="Li M.-W."/>
            <person name="Wong F.-L."/>
            <person name="Chan T.-F."/>
            <person name="Lam H.-M."/>
        </authorList>
    </citation>
    <scope>NUCLEOTIDE SEQUENCE [LARGE SCALE GENOMIC DNA]</scope>
    <source>
        <strain evidence="7">cv. W05</strain>
        <tissue evidence="6">Hypocotyl of etiolated seedlings</tissue>
    </source>
</reference>
<dbReference type="Proteomes" id="UP000289340">
    <property type="component" value="Chromosome 16"/>
</dbReference>
<evidence type="ECO:0000256" key="2">
    <source>
        <dbReference type="ARBA" id="ARBA00022980"/>
    </source>
</evidence>
<evidence type="ECO:0000256" key="4">
    <source>
        <dbReference type="RuleBase" id="RU003919"/>
    </source>
</evidence>
<evidence type="ECO:0000313" key="7">
    <source>
        <dbReference type="Proteomes" id="UP000289340"/>
    </source>
</evidence>
<sequence length="182" mass="21938">MLSLETQMSRCHQCCRYGFGHFHYCIMAVHGSHDRHLFLWLQEELEIGLSSERPQNHLDMHHRLDSKGQHQGKLINYRVSKLRVVELLDGLCEKMQDYTLKINTNTYEWFKVDSWDNLTTRPEPKIPEDLYHLIKKAVSIRKHLERNKKDKDSKFRLILVDSRIYRLARYYNKTKKLLLVWV</sequence>
<dbReference type="GO" id="GO:0003735">
    <property type="term" value="F:structural constituent of ribosome"/>
    <property type="evidence" value="ECO:0007669"/>
    <property type="project" value="InterPro"/>
</dbReference>
<dbReference type="PROSITE" id="PS00362">
    <property type="entry name" value="RIBOSOMAL_S15"/>
    <property type="match status" value="1"/>
</dbReference>
<dbReference type="InterPro" id="IPR023029">
    <property type="entry name" value="Ribosomal_uS15_arc_euk"/>
</dbReference>
<dbReference type="PANTHER" id="PTHR11885">
    <property type="entry name" value="RIBOSOMAL PROTEIN S15P/S13E"/>
    <property type="match status" value="1"/>
</dbReference>
<evidence type="ECO:0000313" key="6">
    <source>
        <dbReference type="EMBL" id="RZB60632.1"/>
    </source>
</evidence>
<dbReference type="GO" id="GO:0005730">
    <property type="term" value="C:nucleolus"/>
    <property type="evidence" value="ECO:0007669"/>
    <property type="project" value="TreeGrafter"/>
</dbReference>
<name>A0A445GHC2_GLYSO</name>
<dbReference type="SUPFAM" id="SSF47060">
    <property type="entry name" value="S15/NS1 RNA-binding domain"/>
    <property type="match status" value="1"/>
</dbReference>
<comment type="similarity">
    <text evidence="1 4">Belongs to the universal ribosomal protein uS15 family.</text>
</comment>
<dbReference type="Gene3D" id="1.10.287.10">
    <property type="entry name" value="S15/NS1, RNA-binding"/>
    <property type="match status" value="1"/>
</dbReference>
<dbReference type="GO" id="GO:0070181">
    <property type="term" value="F:small ribosomal subunit rRNA binding"/>
    <property type="evidence" value="ECO:0007669"/>
    <property type="project" value="TreeGrafter"/>
</dbReference>
<keyword evidence="2 4" id="KW-0689">Ribosomal protein</keyword>
<dbReference type="InterPro" id="IPR000589">
    <property type="entry name" value="Ribosomal_uS15"/>
</dbReference>
<accession>A0A445GHC2</accession>
<dbReference type="Pfam" id="PF00312">
    <property type="entry name" value="Ribosomal_S15"/>
    <property type="match status" value="1"/>
</dbReference>
<dbReference type="InterPro" id="IPR021852">
    <property type="entry name" value="DUF3456"/>
</dbReference>
<dbReference type="GO" id="GO:0006412">
    <property type="term" value="P:translation"/>
    <property type="evidence" value="ECO:0007669"/>
    <property type="project" value="InterPro"/>
</dbReference>
<keyword evidence="3 4" id="KW-0687">Ribonucleoprotein</keyword>
<protein>
    <submittedName>
        <fullName evidence="6">40S ribosomal protein S13</fullName>
    </submittedName>
</protein>
<evidence type="ECO:0000256" key="3">
    <source>
        <dbReference type="ARBA" id="ARBA00023274"/>
    </source>
</evidence>
<dbReference type="FunFam" id="1.10.287.10:FF:000003">
    <property type="entry name" value="40S ribosomal protein S13"/>
    <property type="match status" value="1"/>
</dbReference>
<evidence type="ECO:0000259" key="5">
    <source>
        <dbReference type="Pfam" id="PF11938"/>
    </source>
</evidence>
<dbReference type="EMBL" id="QZWG01000016">
    <property type="protein sequence ID" value="RZB60632.1"/>
    <property type="molecule type" value="Genomic_DNA"/>
</dbReference>
<proteinExistence type="inferred from homology"/>
<dbReference type="AlphaFoldDB" id="A0A445GHC2"/>
<dbReference type="PANTHER" id="PTHR11885:SF25">
    <property type="entry name" value="SMALL RIBOSOMAL SUBUNIT PROTEIN US15Y-RELATED"/>
    <property type="match status" value="1"/>
</dbReference>
<feature type="domain" description="DUF3456" evidence="5">
    <location>
        <begin position="42"/>
        <end position="121"/>
    </location>
</feature>
<keyword evidence="7" id="KW-1185">Reference proteome</keyword>
<dbReference type="Pfam" id="PF11938">
    <property type="entry name" value="DUF3456"/>
    <property type="match status" value="1"/>
</dbReference>
<dbReference type="GO" id="GO:0022627">
    <property type="term" value="C:cytosolic small ribosomal subunit"/>
    <property type="evidence" value="ECO:0007669"/>
    <property type="project" value="TreeGrafter"/>
</dbReference>
<gene>
    <name evidence="6" type="ORF">D0Y65_043407</name>
</gene>
<dbReference type="InterPro" id="IPR009068">
    <property type="entry name" value="uS15_NS1_RNA-bd_sf"/>
</dbReference>
<dbReference type="CDD" id="cd00353">
    <property type="entry name" value="Ribosomal_S15p_S13e"/>
    <property type="match status" value="1"/>
</dbReference>